<dbReference type="GO" id="GO:0003677">
    <property type="term" value="F:DNA binding"/>
    <property type="evidence" value="ECO:0007669"/>
    <property type="project" value="InterPro"/>
</dbReference>
<dbReference type="AlphaFoldDB" id="X0Y0Q1"/>
<reference evidence="2" key="1">
    <citation type="journal article" date="2014" name="Front. Microbiol.">
        <title>High frequency of phylogenetically diverse reductive dehalogenase-homologous genes in deep subseafloor sedimentary metagenomes.</title>
        <authorList>
            <person name="Kawai M."/>
            <person name="Futagami T."/>
            <person name="Toyoda A."/>
            <person name="Takaki Y."/>
            <person name="Nishi S."/>
            <person name="Hori S."/>
            <person name="Arai W."/>
            <person name="Tsubouchi T."/>
            <person name="Morono Y."/>
            <person name="Uchiyama I."/>
            <person name="Ito T."/>
            <person name="Fujiyama A."/>
            <person name="Inagaki F."/>
            <person name="Takami H."/>
        </authorList>
    </citation>
    <scope>NUCLEOTIDE SEQUENCE</scope>
    <source>
        <strain evidence="2">Expedition CK06-06</strain>
    </source>
</reference>
<name>X0Y0Q1_9ZZZZ</name>
<sequence length="173" mass="20132">MKLEAEDVWTWIYGYYQKGLLDPVTSWAHPTPWLIELYRKGHWDGVYRYVHYDRSRRQYYFPTGFLDRVEAYLAKINHPHMLVDKRTFEICDPETQQAPYELHGDQGSISLIDGKYAYQADAINAGLLFGRGILQLATGGGKTEVGAAIIKALGRRTVWFTHRKTLLHQTRER</sequence>
<dbReference type="GO" id="GO:0005524">
    <property type="term" value="F:ATP binding"/>
    <property type="evidence" value="ECO:0007669"/>
    <property type="project" value="InterPro"/>
</dbReference>
<dbReference type="EMBL" id="BARS01043907">
    <property type="protein sequence ID" value="GAG30451.1"/>
    <property type="molecule type" value="Genomic_DNA"/>
</dbReference>
<dbReference type="GO" id="GO:0016787">
    <property type="term" value="F:hydrolase activity"/>
    <property type="evidence" value="ECO:0007669"/>
    <property type="project" value="InterPro"/>
</dbReference>
<evidence type="ECO:0000313" key="2">
    <source>
        <dbReference type="EMBL" id="GAG30451.1"/>
    </source>
</evidence>
<protein>
    <recommendedName>
        <fullName evidence="1">Helicase/UvrB N-terminal domain-containing protein</fullName>
    </recommendedName>
</protein>
<gene>
    <name evidence="2" type="ORF">S01H1_66408</name>
</gene>
<proteinExistence type="predicted"/>
<comment type="caution">
    <text evidence="2">The sequence shown here is derived from an EMBL/GenBank/DDBJ whole genome shotgun (WGS) entry which is preliminary data.</text>
</comment>
<feature type="non-terminal residue" evidence="2">
    <location>
        <position position="173"/>
    </location>
</feature>
<dbReference type="InterPro" id="IPR027417">
    <property type="entry name" value="P-loop_NTPase"/>
</dbReference>
<organism evidence="2">
    <name type="scientific">marine sediment metagenome</name>
    <dbReference type="NCBI Taxonomy" id="412755"/>
    <lineage>
        <taxon>unclassified sequences</taxon>
        <taxon>metagenomes</taxon>
        <taxon>ecological metagenomes</taxon>
    </lineage>
</organism>
<dbReference type="Pfam" id="PF04851">
    <property type="entry name" value="ResIII"/>
    <property type="match status" value="1"/>
</dbReference>
<dbReference type="InterPro" id="IPR006935">
    <property type="entry name" value="Helicase/UvrB_N"/>
</dbReference>
<dbReference type="SUPFAM" id="SSF52540">
    <property type="entry name" value="P-loop containing nucleoside triphosphate hydrolases"/>
    <property type="match status" value="1"/>
</dbReference>
<accession>X0Y0Q1</accession>
<evidence type="ECO:0000259" key="1">
    <source>
        <dbReference type="Pfam" id="PF04851"/>
    </source>
</evidence>
<dbReference type="Gene3D" id="3.40.50.300">
    <property type="entry name" value="P-loop containing nucleotide triphosphate hydrolases"/>
    <property type="match status" value="1"/>
</dbReference>
<feature type="domain" description="Helicase/UvrB N-terminal" evidence="1">
    <location>
        <begin position="117"/>
        <end position="172"/>
    </location>
</feature>